<dbReference type="AlphaFoldDB" id="A0A8J4SZ90"/>
<dbReference type="EMBL" id="LUCH01017621">
    <property type="protein sequence ID" value="KAF5394843.1"/>
    <property type="molecule type" value="Genomic_DNA"/>
</dbReference>
<accession>A0A8J4SZ90</accession>
<sequence length="140" mass="16291">MLLTTVSNEPSYEMESQFNRHHGTRMRVISPGDLVYIRDFMQQTNSWIPETVRARTGHVLYAVDSQAGTTRRHVNHIKRRYTTDDNYANNHCELPLAILLGTFSLPKARTPELEQPDVPPPESSPERRHPRRTRPSIQRF</sequence>
<dbReference type="OrthoDB" id="6267417at2759"/>
<proteinExistence type="predicted"/>
<gene>
    <name evidence="2" type="ORF">PHET_09948</name>
</gene>
<evidence type="ECO:0000313" key="2">
    <source>
        <dbReference type="EMBL" id="KAF5394843.1"/>
    </source>
</evidence>
<feature type="region of interest" description="Disordered" evidence="1">
    <location>
        <begin position="108"/>
        <end position="140"/>
    </location>
</feature>
<reference evidence="2" key="1">
    <citation type="submission" date="2019-05" db="EMBL/GenBank/DDBJ databases">
        <title>Annotation for the trematode Paragonimus heterotremus.</title>
        <authorList>
            <person name="Choi Y.-J."/>
        </authorList>
    </citation>
    <scope>NUCLEOTIDE SEQUENCE</scope>
    <source>
        <strain evidence="2">LC</strain>
    </source>
</reference>
<organism evidence="2 3">
    <name type="scientific">Paragonimus heterotremus</name>
    <dbReference type="NCBI Taxonomy" id="100268"/>
    <lineage>
        <taxon>Eukaryota</taxon>
        <taxon>Metazoa</taxon>
        <taxon>Spiralia</taxon>
        <taxon>Lophotrochozoa</taxon>
        <taxon>Platyhelminthes</taxon>
        <taxon>Trematoda</taxon>
        <taxon>Digenea</taxon>
        <taxon>Plagiorchiida</taxon>
        <taxon>Troglotremata</taxon>
        <taxon>Troglotrematidae</taxon>
        <taxon>Paragonimus</taxon>
    </lineage>
</organism>
<name>A0A8J4SZ90_9TREM</name>
<evidence type="ECO:0000256" key="1">
    <source>
        <dbReference type="SAM" id="MobiDB-lite"/>
    </source>
</evidence>
<dbReference type="Proteomes" id="UP000748531">
    <property type="component" value="Unassembled WGS sequence"/>
</dbReference>
<comment type="caution">
    <text evidence="2">The sequence shown here is derived from an EMBL/GenBank/DDBJ whole genome shotgun (WGS) entry which is preliminary data.</text>
</comment>
<protein>
    <submittedName>
        <fullName evidence="2">Uncharacterized protein</fullName>
    </submittedName>
</protein>
<keyword evidence="3" id="KW-1185">Reference proteome</keyword>
<evidence type="ECO:0000313" key="3">
    <source>
        <dbReference type="Proteomes" id="UP000748531"/>
    </source>
</evidence>